<dbReference type="AlphaFoldDB" id="W0F5J7"/>
<dbReference type="Proteomes" id="UP000003586">
    <property type="component" value="Chromosome"/>
</dbReference>
<reference evidence="1 2" key="1">
    <citation type="submission" date="2013-12" db="EMBL/GenBank/DDBJ databases">
        <authorList>
            <consortium name="DOE Joint Genome Institute"/>
            <person name="Eisen J."/>
            <person name="Huntemann M."/>
            <person name="Han J."/>
            <person name="Chen A."/>
            <person name="Kyrpides N."/>
            <person name="Mavromatis K."/>
            <person name="Markowitz V."/>
            <person name="Palaniappan K."/>
            <person name="Ivanova N."/>
            <person name="Schaumberg A."/>
            <person name="Pati A."/>
            <person name="Liolios K."/>
            <person name="Nordberg H.P."/>
            <person name="Cantor M.N."/>
            <person name="Hua S.X."/>
            <person name="Woyke T."/>
        </authorList>
    </citation>
    <scope>NUCLEOTIDE SEQUENCE [LARGE SCALE GENOMIC DNA]</scope>
    <source>
        <strain evidence="2">DSM 19437</strain>
    </source>
</reference>
<organism evidence="1 2">
    <name type="scientific">Niabella soli DSM 19437</name>
    <dbReference type="NCBI Taxonomy" id="929713"/>
    <lineage>
        <taxon>Bacteria</taxon>
        <taxon>Pseudomonadati</taxon>
        <taxon>Bacteroidota</taxon>
        <taxon>Chitinophagia</taxon>
        <taxon>Chitinophagales</taxon>
        <taxon>Chitinophagaceae</taxon>
        <taxon>Niabella</taxon>
    </lineage>
</organism>
<dbReference type="KEGG" id="nso:NIASO_01710"/>
<evidence type="ECO:0000313" key="1">
    <source>
        <dbReference type="EMBL" id="AHF17098.1"/>
    </source>
</evidence>
<proteinExistence type="predicted"/>
<evidence type="ECO:0000313" key="2">
    <source>
        <dbReference type="Proteomes" id="UP000003586"/>
    </source>
</evidence>
<sequence>MKILFICFFHFEISASGGRVKKNNEREMLKKKGGILPCAGITLIRFTGIISAVIRLWRNPAPREH</sequence>
<dbReference type="HOGENOM" id="CLU_2845350_0_0_10"/>
<accession>W0F5J7</accession>
<keyword evidence="2" id="KW-1185">Reference proteome</keyword>
<gene>
    <name evidence="1" type="ORF">NIASO_01710</name>
</gene>
<dbReference type="EMBL" id="CP007035">
    <property type="protein sequence ID" value="AHF17098.1"/>
    <property type="molecule type" value="Genomic_DNA"/>
</dbReference>
<protein>
    <submittedName>
        <fullName evidence="1">Uncharacterized protein</fullName>
    </submittedName>
</protein>
<name>W0F5J7_9BACT</name>